<gene>
    <name evidence="2" type="ORF">CEXT_238171</name>
</gene>
<feature type="compositionally biased region" description="Polar residues" evidence="1">
    <location>
        <begin position="112"/>
        <end position="122"/>
    </location>
</feature>
<protein>
    <submittedName>
        <fullName evidence="2">Uncharacterized protein</fullName>
    </submittedName>
</protein>
<sequence length="188" mass="21522">MVNNGKYFIVEETHAFSDNDAFSSTIKIKKLALYVRETLCLLLMWKYNLFPKDILQKKTLDVEQNTIISRRKFQHGRSIQLFSSFVHGKSAIHVATGEKRKFLQKGRKISNISTQKCPSPSNKGKEKKQAADFPTFPPTISASAEERREAKEGNRFARILFCSQRNGFSATLSEFQDICPRRTNLSPE</sequence>
<comment type="caution">
    <text evidence="2">The sequence shown here is derived from an EMBL/GenBank/DDBJ whole genome shotgun (WGS) entry which is preliminary data.</text>
</comment>
<accession>A0AAV4RLP3</accession>
<proteinExistence type="predicted"/>
<dbReference type="AlphaFoldDB" id="A0AAV4RLP3"/>
<evidence type="ECO:0000256" key="1">
    <source>
        <dbReference type="SAM" id="MobiDB-lite"/>
    </source>
</evidence>
<feature type="region of interest" description="Disordered" evidence="1">
    <location>
        <begin position="112"/>
        <end position="149"/>
    </location>
</feature>
<evidence type="ECO:0000313" key="3">
    <source>
        <dbReference type="Proteomes" id="UP001054945"/>
    </source>
</evidence>
<dbReference type="EMBL" id="BPLR01007949">
    <property type="protein sequence ID" value="GIY20943.1"/>
    <property type="molecule type" value="Genomic_DNA"/>
</dbReference>
<evidence type="ECO:0000313" key="2">
    <source>
        <dbReference type="EMBL" id="GIY20943.1"/>
    </source>
</evidence>
<organism evidence="2 3">
    <name type="scientific">Caerostris extrusa</name>
    <name type="common">Bark spider</name>
    <name type="synonym">Caerostris bankana</name>
    <dbReference type="NCBI Taxonomy" id="172846"/>
    <lineage>
        <taxon>Eukaryota</taxon>
        <taxon>Metazoa</taxon>
        <taxon>Ecdysozoa</taxon>
        <taxon>Arthropoda</taxon>
        <taxon>Chelicerata</taxon>
        <taxon>Arachnida</taxon>
        <taxon>Araneae</taxon>
        <taxon>Araneomorphae</taxon>
        <taxon>Entelegynae</taxon>
        <taxon>Araneoidea</taxon>
        <taxon>Araneidae</taxon>
        <taxon>Caerostris</taxon>
    </lineage>
</organism>
<reference evidence="2 3" key="1">
    <citation type="submission" date="2021-06" db="EMBL/GenBank/DDBJ databases">
        <title>Caerostris extrusa draft genome.</title>
        <authorList>
            <person name="Kono N."/>
            <person name="Arakawa K."/>
        </authorList>
    </citation>
    <scope>NUCLEOTIDE SEQUENCE [LARGE SCALE GENOMIC DNA]</scope>
</reference>
<keyword evidence="3" id="KW-1185">Reference proteome</keyword>
<name>A0AAV4RLP3_CAEEX</name>
<dbReference type="Proteomes" id="UP001054945">
    <property type="component" value="Unassembled WGS sequence"/>
</dbReference>